<dbReference type="Pfam" id="PF12710">
    <property type="entry name" value="HAD"/>
    <property type="match status" value="1"/>
</dbReference>
<dbReference type="InterPro" id="IPR023214">
    <property type="entry name" value="HAD_sf"/>
</dbReference>
<organism evidence="4 5">
    <name type="scientific">Acinetobacter rudis</name>
    <dbReference type="NCBI Taxonomy" id="632955"/>
    <lineage>
        <taxon>Bacteria</taxon>
        <taxon>Pseudomonadati</taxon>
        <taxon>Pseudomonadota</taxon>
        <taxon>Gammaproteobacteria</taxon>
        <taxon>Moraxellales</taxon>
        <taxon>Moraxellaceae</taxon>
        <taxon>Acinetobacter</taxon>
    </lineage>
</organism>
<comment type="caution">
    <text evidence="4">The sequence shown here is derived from an EMBL/GenBank/DDBJ whole genome shotgun (WGS) entry which is preliminary data.</text>
</comment>
<evidence type="ECO:0000256" key="3">
    <source>
        <dbReference type="ARBA" id="ARBA00022842"/>
    </source>
</evidence>
<evidence type="ECO:0000256" key="2">
    <source>
        <dbReference type="ARBA" id="ARBA00022801"/>
    </source>
</evidence>
<dbReference type="AlphaFoldDB" id="A0AAW8JDL8"/>
<dbReference type="InterPro" id="IPR006385">
    <property type="entry name" value="HAD_hydro_SerB1"/>
</dbReference>
<reference evidence="4" key="1">
    <citation type="submission" date="2023-08" db="EMBL/GenBank/DDBJ databases">
        <title>Emergence of clinically-relevant ST2 carbapenem-resistant Acinetobacter baumannii strains in hospital sewages in Zhejiang, East of China.</title>
        <authorList>
            <person name="Kaichao C."/>
            <person name="Zhang R."/>
        </authorList>
    </citation>
    <scope>NUCLEOTIDE SEQUENCE</scope>
    <source>
        <strain evidence="4">M-RB-37</strain>
    </source>
</reference>
<dbReference type="CDD" id="cd02612">
    <property type="entry name" value="HAD_PGPPase"/>
    <property type="match status" value="1"/>
</dbReference>
<keyword evidence="1" id="KW-0479">Metal-binding</keyword>
<proteinExistence type="predicted"/>
<keyword evidence="3" id="KW-0460">Magnesium</keyword>
<dbReference type="InterPro" id="IPR050582">
    <property type="entry name" value="HAD-like_SerB"/>
</dbReference>
<dbReference type="NCBIfam" id="TIGR01488">
    <property type="entry name" value="HAD-SF-IB"/>
    <property type="match status" value="1"/>
</dbReference>
<dbReference type="Gene3D" id="1.20.1440.100">
    <property type="entry name" value="SG protein - dephosphorylation function"/>
    <property type="match status" value="1"/>
</dbReference>
<dbReference type="InterPro" id="IPR036412">
    <property type="entry name" value="HAD-like_sf"/>
</dbReference>
<dbReference type="PANTHER" id="PTHR43344">
    <property type="entry name" value="PHOSPHOSERINE PHOSPHATASE"/>
    <property type="match status" value="1"/>
</dbReference>
<evidence type="ECO:0000313" key="4">
    <source>
        <dbReference type="EMBL" id="MDQ8936933.1"/>
    </source>
</evidence>
<keyword evidence="2 4" id="KW-0378">Hydrolase</keyword>
<accession>A0AAW8JDL8</accession>
<dbReference type="GO" id="GO:0016787">
    <property type="term" value="F:hydrolase activity"/>
    <property type="evidence" value="ECO:0007669"/>
    <property type="project" value="UniProtKB-KW"/>
</dbReference>
<dbReference type="RefSeq" id="WP_308982007.1">
    <property type="nucleotide sequence ID" value="NZ_JAVIDL010000039.1"/>
</dbReference>
<evidence type="ECO:0000313" key="5">
    <source>
        <dbReference type="Proteomes" id="UP001243844"/>
    </source>
</evidence>
<dbReference type="SUPFAM" id="SSF56784">
    <property type="entry name" value="HAD-like"/>
    <property type="match status" value="1"/>
</dbReference>
<dbReference type="EMBL" id="JAVIDL010000039">
    <property type="protein sequence ID" value="MDQ8936933.1"/>
    <property type="molecule type" value="Genomic_DNA"/>
</dbReference>
<evidence type="ECO:0000256" key="1">
    <source>
        <dbReference type="ARBA" id="ARBA00022723"/>
    </source>
</evidence>
<sequence>MKLALFDLDHTLLDTDSDHAWGEFLVNEGLVDPIRHRQMNDQFYEDYKAGQLDPIAYNEFVFEFLTQHSQAELKKLHQQFMDKVIRVKMRKAGFLAIEQHRQAGHQLVGITATSDFITAPIFNEFGITEVIATTAEFKDGHYTGKVAGTPCYQTGKLLRLEQWLDGREVTESWAYSDSINDRFLLEYADHAIVVSPDERLAQLAQQQGWPIEDWSITASV</sequence>
<dbReference type="GO" id="GO:0046872">
    <property type="term" value="F:metal ion binding"/>
    <property type="evidence" value="ECO:0007669"/>
    <property type="project" value="UniProtKB-KW"/>
</dbReference>
<name>A0AAW8JDL8_9GAMM</name>
<gene>
    <name evidence="4" type="ORF">RFH47_14515</name>
</gene>
<protein>
    <submittedName>
        <fullName evidence="4">HAD family hydrolase</fullName>
        <ecNumber evidence="4">3.1.3.-</ecNumber>
    </submittedName>
</protein>
<dbReference type="EC" id="3.1.3.-" evidence="4"/>
<dbReference type="PANTHER" id="PTHR43344:SF13">
    <property type="entry name" value="PHOSPHATASE RV3661-RELATED"/>
    <property type="match status" value="1"/>
</dbReference>
<dbReference type="NCBIfam" id="TIGR01490">
    <property type="entry name" value="HAD-SF-IB-hyp1"/>
    <property type="match status" value="1"/>
</dbReference>
<dbReference type="Proteomes" id="UP001243844">
    <property type="component" value="Unassembled WGS sequence"/>
</dbReference>
<dbReference type="Gene3D" id="3.40.50.1000">
    <property type="entry name" value="HAD superfamily/HAD-like"/>
    <property type="match status" value="1"/>
</dbReference>